<feature type="region of interest" description="Disordered" evidence="1">
    <location>
        <begin position="274"/>
        <end position="293"/>
    </location>
</feature>
<feature type="region of interest" description="Disordered" evidence="1">
    <location>
        <begin position="716"/>
        <end position="737"/>
    </location>
</feature>
<evidence type="ECO:0000256" key="1">
    <source>
        <dbReference type="SAM" id="MobiDB-lite"/>
    </source>
</evidence>
<dbReference type="EMBL" id="MWIP01000001">
    <property type="protein sequence ID" value="KAF1687891.1"/>
    <property type="molecule type" value="Genomic_DNA"/>
</dbReference>
<dbReference type="Proteomes" id="UP000462066">
    <property type="component" value="Unassembled WGS sequence"/>
</dbReference>
<organism evidence="2 3">
    <name type="scientific">Pseudoxanthomonas broegbernensis</name>
    <dbReference type="NCBI Taxonomy" id="83619"/>
    <lineage>
        <taxon>Bacteria</taxon>
        <taxon>Pseudomonadati</taxon>
        <taxon>Pseudomonadota</taxon>
        <taxon>Gammaproteobacteria</taxon>
        <taxon>Lysobacterales</taxon>
        <taxon>Lysobacteraceae</taxon>
        <taxon>Pseudoxanthomonas</taxon>
    </lineage>
</organism>
<dbReference type="NCBIfam" id="TIGR02243">
    <property type="entry name" value="putative baseplate assembly protein"/>
    <property type="match status" value="1"/>
</dbReference>
<keyword evidence="3" id="KW-1185">Reference proteome</keyword>
<sequence length="1043" mass="113376">MNDPTLDFRTAEQFYRQALALARTYAPEWTDPWVGAEPTAEDVNQDPGLVLLNLFSLLARYIGEMENQLPRQRQLAFYQFLNLQLRPPLAAKVPLTFTLQEGQGPCEVPQDSAVLDTETQKIRFETNESLLVVPATLSALLTMIPSQDRYINAFDSLGGGCAVPLFLAQQNDALEIPLSHWFMLGDPELFKPDPALQRITVNLSGVRLAPEYFEQWADGALNPLGATVTGTHDGLNLQIELHQPPSSAALSPTQLEAELYAADGRLSGFTETVQTGAQQGATDSQTRQATDGQDASEPCYWLLTQPAPMLRITNSMLNQLPVITGLSCTLSGDGIMPEQAASGQVQINIRNGAYPFGQTPAAEDAFYLRSDTLFTRQGAEIALNFDLGDVAADYPVTLYWQYWDGSAWQSFNETPTQISTYRFVDTTNALRNDNPLGPTWVRFLCPDIQPTTVAGVEGYWIRVVIASGGYGDIGGITTQGVAATINAIPDTILTTEQKQQVTAYLKDVEGANFSYSYTPSSYAPPYIKSLCLSYAYTAVPSNLWSYNAFTLSRFLFSPFKPMEERYTGCYLGFAPDDFNRYTLGQRLCLYFHLAQESAGESPALPWQYYDGLNWRALAVDDATAGLTRSGIVSFTVPEDLRAATLYAQAACWLRIQSARPSQDVTVYGVYPNTVMGSNRSTVLDETLGSSNEQPSQVFEMAYTPVLAGMELEVGEPAGMEPAPGEEEDLSLTVTSPGTSVQSSDVVWRRWDLVDSFSFSGPADRVYTLDNENGMIRFGDGCHGMIPPRGYNNIVAAFYQYTQGLAGNVGADELTVLRPGFNAIASVSNPAAALGGVNGDTRHELLATAPPQVKANGRAVQLDDFDTLARAASSEVSRAHAVIAADGRIAVGVLAISQAAQPYASPALLDEVANYLRERCLAPLATRIYTCEPRYLPIDVVAQVGVNVAPDQRLTVQQDLTRQLQAFLQPVFGGPEGQGWDFGQTVQAAQATRFLRRDPRVTEVMGLSLNGVQGGNIALAPDQVPVAGSISVLAYARPGGEVAR</sequence>
<reference evidence="2 3" key="1">
    <citation type="submission" date="2017-10" db="EMBL/GenBank/DDBJ databases">
        <title>Whole genome sequencing of Pseudoxanthomonas broegbernensis DSM 12573(T).</title>
        <authorList>
            <person name="Kumar S."/>
            <person name="Bansal K."/>
            <person name="Kaur A."/>
            <person name="Patil P."/>
            <person name="Sharma S."/>
            <person name="Patil P.B."/>
        </authorList>
    </citation>
    <scope>NUCLEOTIDE SEQUENCE [LARGE SCALE GENOMIC DNA]</scope>
    <source>
        <strain evidence="2 3">DSM 12573</strain>
    </source>
</reference>
<dbReference type="AlphaFoldDB" id="A0A7V8K8A2"/>
<dbReference type="InterPro" id="IPR011749">
    <property type="entry name" value="CHP02243"/>
</dbReference>
<evidence type="ECO:0000313" key="3">
    <source>
        <dbReference type="Proteomes" id="UP000462066"/>
    </source>
</evidence>
<gene>
    <name evidence="2" type="ORF">B1992_00095</name>
</gene>
<name>A0A7V8K8A2_9GAMM</name>
<comment type="caution">
    <text evidence="2">The sequence shown here is derived from an EMBL/GenBank/DDBJ whole genome shotgun (WGS) entry which is preliminary data.</text>
</comment>
<evidence type="ECO:0000313" key="2">
    <source>
        <dbReference type="EMBL" id="KAF1687891.1"/>
    </source>
</evidence>
<proteinExistence type="predicted"/>
<accession>A0A7V8K8A2</accession>
<protein>
    <submittedName>
        <fullName evidence="2">Putative baseplate assembly protein</fullName>
    </submittedName>
</protein>
<dbReference type="RefSeq" id="WP_162309436.1">
    <property type="nucleotide sequence ID" value="NZ_JACHGU010000003.1"/>
</dbReference>